<dbReference type="Gene3D" id="1.20.5.490">
    <property type="entry name" value="Single helix bin"/>
    <property type="match status" value="1"/>
</dbReference>
<keyword evidence="2" id="KW-1185">Reference proteome</keyword>
<accession>A0ABM1M3Z9</accession>
<dbReference type="SUPFAM" id="SSF58026">
    <property type="entry name" value="Delta-sleep-inducing peptide immunoreactive peptide"/>
    <property type="match status" value="1"/>
</dbReference>
<organism evidence="2 3">
    <name type="scientific">Nicrophorus vespilloides</name>
    <name type="common">Boreal carrion beetle</name>
    <dbReference type="NCBI Taxonomy" id="110193"/>
    <lineage>
        <taxon>Eukaryota</taxon>
        <taxon>Metazoa</taxon>
        <taxon>Ecdysozoa</taxon>
        <taxon>Arthropoda</taxon>
        <taxon>Hexapoda</taxon>
        <taxon>Insecta</taxon>
        <taxon>Pterygota</taxon>
        <taxon>Neoptera</taxon>
        <taxon>Endopterygota</taxon>
        <taxon>Coleoptera</taxon>
        <taxon>Polyphaga</taxon>
        <taxon>Staphyliniformia</taxon>
        <taxon>Silphidae</taxon>
        <taxon>Nicrophorinae</taxon>
        <taxon>Nicrophorus</taxon>
    </lineage>
</organism>
<evidence type="ECO:0000313" key="3">
    <source>
        <dbReference type="RefSeq" id="XP_017769299.1"/>
    </source>
</evidence>
<sequence length="144" mass="16776">MKMEVLKVDYNTKGYSNYVSADYIKETIRKHLERFLPNVTSCTSAVIDTKIEQAMDLVKNHLMYTMRNEVEVLKDRIVELLERIEQLEMENDFLKSNATPEVLRALSNSTATTKYKKIEYESDMKKEDMEVAAIIGNAQHQYTI</sequence>
<keyword evidence="1" id="KW-0175">Coiled coil</keyword>
<dbReference type="RefSeq" id="XP_017769299.1">
    <property type="nucleotide sequence ID" value="XM_017913810.1"/>
</dbReference>
<evidence type="ECO:0000313" key="2">
    <source>
        <dbReference type="Proteomes" id="UP000695000"/>
    </source>
</evidence>
<gene>
    <name evidence="3" type="primary">LOC108557331</name>
</gene>
<dbReference type="PANTHER" id="PTHR46745:SF1">
    <property type="entry name" value="TSC22 DOMAIN FAMILY PROTEIN 1"/>
    <property type="match status" value="1"/>
</dbReference>
<dbReference type="GeneID" id="108557331"/>
<dbReference type="Proteomes" id="UP000695000">
    <property type="component" value="Unplaced"/>
</dbReference>
<name>A0ABM1M3Z9_NICVS</name>
<protein>
    <submittedName>
        <fullName evidence="3">Protein bunched, class 1/class 3/D/E isoforms-like isoform X2</fullName>
    </submittedName>
</protein>
<dbReference type="Pfam" id="PF01166">
    <property type="entry name" value="TSC22"/>
    <property type="match status" value="1"/>
</dbReference>
<dbReference type="InterPro" id="IPR000580">
    <property type="entry name" value="TSC22/Bun"/>
</dbReference>
<feature type="coiled-coil region" evidence="1">
    <location>
        <begin position="63"/>
        <end position="97"/>
    </location>
</feature>
<evidence type="ECO:0000256" key="1">
    <source>
        <dbReference type="SAM" id="Coils"/>
    </source>
</evidence>
<proteinExistence type="predicted"/>
<reference evidence="3" key="1">
    <citation type="submission" date="2025-08" db="UniProtKB">
        <authorList>
            <consortium name="RefSeq"/>
        </authorList>
    </citation>
    <scope>IDENTIFICATION</scope>
    <source>
        <tissue evidence="3">Whole Larva</tissue>
    </source>
</reference>
<dbReference type="PANTHER" id="PTHR46745">
    <property type="entry name" value="TSC22 DOMAIN FAMILY PROTEIN 1"/>
    <property type="match status" value="1"/>
</dbReference>